<dbReference type="SUPFAM" id="SSF48403">
    <property type="entry name" value="Ankyrin repeat"/>
    <property type="match status" value="1"/>
</dbReference>
<evidence type="ECO:0000256" key="2">
    <source>
        <dbReference type="ARBA" id="ARBA00023043"/>
    </source>
</evidence>
<dbReference type="PANTHER" id="PTHR24198">
    <property type="entry name" value="ANKYRIN REPEAT AND PROTEIN KINASE DOMAIN-CONTAINING PROTEIN"/>
    <property type="match status" value="1"/>
</dbReference>
<dbReference type="PROSITE" id="PS50014">
    <property type="entry name" value="BROMODOMAIN_2"/>
    <property type="match status" value="1"/>
</dbReference>
<dbReference type="InterPro" id="IPR018359">
    <property type="entry name" value="Bromodomain_CS"/>
</dbReference>
<dbReference type="Proteomes" id="UP000078560">
    <property type="component" value="Unassembled WGS sequence"/>
</dbReference>
<dbReference type="Pfam" id="PF13637">
    <property type="entry name" value="Ank_4"/>
    <property type="match status" value="1"/>
</dbReference>
<feature type="repeat" description="ANK" evidence="4">
    <location>
        <begin position="141"/>
        <end position="173"/>
    </location>
</feature>
<organism evidence="8 9">
    <name type="scientific">Plasmodium ovale curtisi</name>
    <dbReference type="NCBI Taxonomy" id="864141"/>
    <lineage>
        <taxon>Eukaryota</taxon>
        <taxon>Sar</taxon>
        <taxon>Alveolata</taxon>
        <taxon>Apicomplexa</taxon>
        <taxon>Aconoidasida</taxon>
        <taxon>Haemosporida</taxon>
        <taxon>Plasmodiidae</taxon>
        <taxon>Plasmodium</taxon>
        <taxon>Plasmodium (Plasmodium)</taxon>
    </lineage>
</organism>
<dbReference type="Pfam" id="PF00439">
    <property type="entry name" value="Bromodomain"/>
    <property type="match status" value="1"/>
</dbReference>
<accession>A0A1A8VQV9</accession>
<dbReference type="PROSITE" id="PS50088">
    <property type="entry name" value="ANK_REPEAT"/>
    <property type="match status" value="3"/>
</dbReference>
<dbReference type="InterPro" id="IPR036770">
    <property type="entry name" value="Ankyrin_rpt-contain_sf"/>
</dbReference>
<dbReference type="SMART" id="SM00248">
    <property type="entry name" value="ANK"/>
    <property type="match status" value="5"/>
</dbReference>
<dbReference type="InterPro" id="IPR002110">
    <property type="entry name" value="Ankyrin_rpt"/>
</dbReference>
<feature type="region of interest" description="Disordered" evidence="6">
    <location>
        <begin position="499"/>
        <end position="520"/>
    </location>
</feature>
<feature type="repeat" description="ANK" evidence="4">
    <location>
        <begin position="174"/>
        <end position="206"/>
    </location>
</feature>
<dbReference type="SMART" id="SM00297">
    <property type="entry name" value="BROMO"/>
    <property type="match status" value="1"/>
</dbReference>
<keyword evidence="1" id="KW-0677">Repeat</keyword>
<dbReference type="Pfam" id="PF12796">
    <property type="entry name" value="Ank_2"/>
    <property type="match status" value="1"/>
</dbReference>
<dbReference type="EMBL" id="FLQU01000181">
    <property type="protein sequence ID" value="SBS81701.1"/>
    <property type="molecule type" value="Genomic_DNA"/>
</dbReference>
<dbReference type="PROSITE" id="PS00633">
    <property type="entry name" value="BROMODOMAIN_1"/>
    <property type="match status" value="1"/>
</dbReference>
<proteinExistence type="predicted"/>
<dbReference type="PROSITE" id="PS50297">
    <property type="entry name" value="ANK_REP_REGION"/>
    <property type="match status" value="1"/>
</dbReference>
<sequence length="520" mass="59355">MRIHTTSCQRGATGQLPYLQRSLLPQPNICERDTDQAAKRKQGGNVLYQMMYEDFNTLPLIKSVREDTIENVLKCLEENYNEYRVNENGEFNKKIEIIDKQTQSTPLFYVTSRKNDNESVEICKLLTEQFAICNPTAKDLMKQTCLFYAAREGHINLCNFLIEKGCNPNDADNFGQTCLFYASREGKTECVETLIKKGANPNLLDLNKQTCLFYACRDGRYETVKCLLENGVNPGIKDAQRRTALTFAKGNGHNNIINLLKNAGNVIKPLNDSSAQPQNAKTPQAQQAGTQKSEPISGVNTVTDPNSTGNVPRKKYKLQYRPLEEEDPQLWLDAPLIKIKEFERKFPEIALWPKNISVPTSEVNNSTDPFNKQWYTLANQIIQSLSKYEGGHIFEKLVDAKKQNCPDYYDVIKNPMSFSCVKTKLKKGQYISPVDFIKDVQLIFYNCSLYNTSGSLVAITGKNIETYFNNQLIVTGYNNLVLKEKTINERLQKVEEENIKWAQEQHNDENKKEEQANPNE</sequence>
<dbReference type="Gene3D" id="1.20.920.10">
    <property type="entry name" value="Bromodomain-like"/>
    <property type="match status" value="1"/>
</dbReference>
<dbReference type="PRINTS" id="PR00503">
    <property type="entry name" value="BROMODOMAIN"/>
</dbReference>
<feature type="domain" description="Bromo" evidence="7">
    <location>
        <begin position="386"/>
        <end position="458"/>
    </location>
</feature>
<evidence type="ECO:0000256" key="4">
    <source>
        <dbReference type="PROSITE-ProRule" id="PRU00023"/>
    </source>
</evidence>
<evidence type="ECO:0000256" key="3">
    <source>
        <dbReference type="ARBA" id="ARBA00023117"/>
    </source>
</evidence>
<dbReference type="InterPro" id="IPR036427">
    <property type="entry name" value="Bromodomain-like_sf"/>
</dbReference>
<feature type="compositionally biased region" description="Polar residues" evidence="6">
    <location>
        <begin position="271"/>
        <end position="310"/>
    </location>
</feature>
<evidence type="ECO:0000256" key="5">
    <source>
        <dbReference type="PROSITE-ProRule" id="PRU00035"/>
    </source>
</evidence>
<dbReference type="PANTHER" id="PTHR24198:SF165">
    <property type="entry name" value="ANKYRIN REPEAT-CONTAINING PROTEIN-RELATED"/>
    <property type="match status" value="1"/>
</dbReference>
<evidence type="ECO:0000259" key="7">
    <source>
        <dbReference type="PROSITE" id="PS50014"/>
    </source>
</evidence>
<dbReference type="Gene3D" id="1.25.40.20">
    <property type="entry name" value="Ankyrin repeat-containing domain"/>
    <property type="match status" value="1"/>
</dbReference>
<feature type="region of interest" description="Disordered" evidence="6">
    <location>
        <begin position="268"/>
        <end position="313"/>
    </location>
</feature>
<dbReference type="CDD" id="cd04369">
    <property type="entry name" value="Bromodomain"/>
    <property type="match status" value="1"/>
</dbReference>
<dbReference type="SUPFAM" id="SSF47370">
    <property type="entry name" value="Bromodomain"/>
    <property type="match status" value="1"/>
</dbReference>
<reference evidence="9" key="1">
    <citation type="submission" date="2016-05" db="EMBL/GenBank/DDBJ databases">
        <authorList>
            <person name="Naeem Raeece"/>
        </authorList>
    </citation>
    <scope>NUCLEOTIDE SEQUENCE [LARGE SCALE GENOMIC DNA]</scope>
</reference>
<keyword evidence="3 5" id="KW-0103">Bromodomain</keyword>
<evidence type="ECO:0000313" key="8">
    <source>
        <dbReference type="EMBL" id="SBS81701.1"/>
    </source>
</evidence>
<protein>
    <recommendedName>
        <fullName evidence="7">Bromo domain-containing protein</fullName>
    </recommendedName>
</protein>
<evidence type="ECO:0000256" key="6">
    <source>
        <dbReference type="SAM" id="MobiDB-lite"/>
    </source>
</evidence>
<dbReference type="AlphaFoldDB" id="A0A1A8VQV9"/>
<evidence type="ECO:0000313" key="9">
    <source>
        <dbReference type="Proteomes" id="UP000078560"/>
    </source>
</evidence>
<name>A0A1A8VQV9_PLAOA</name>
<dbReference type="InterPro" id="IPR001487">
    <property type="entry name" value="Bromodomain"/>
</dbReference>
<feature type="repeat" description="ANK" evidence="4">
    <location>
        <begin position="207"/>
        <end position="239"/>
    </location>
</feature>
<keyword evidence="2 4" id="KW-0040">ANK repeat</keyword>
<gene>
    <name evidence="8" type="ORF">POVCU2_0011600</name>
</gene>
<evidence type="ECO:0000256" key="1">
    <source>
        <dbReference type="ARBA" id="ARBA00022737"/>
    </source>
</evidence>